<dbReference type="Pfam" id="PF03328">
    <property type="entry name" value="HpcH_HpaI"/>
    <property type="match status" value="1"/>
</dbReference>
<comment type="caution">
    <text evidence="7">The sequence shown here is derived from an EMBL/GenBank/DDBJ whole genome shotgun (WGS) entry which is preliminary data.</text>
</comment>
<dbReference type="InterPro" id="IPR040442">
    <property type="entry name" value="Pyrv_kinase-like_dom_sf"/>
</dbReference>
<feature type="domain" description="HpcH/HpaI aldolase/citrate lyase" evidence="6">
    <location>
        <begin position="49"/>
        <end position="280"/>
    </location>
</feature>
<dbReference type="InterPro" id="IPR011206">
    <property type="entry name" value="Citrate_lyase_beta/mcl1/mcl2"/>
</dbReference>
<dbReference type="GO" id="GO:0016301">
    <property type="term" value="F:kinase activity"/>
    <property type="evidence" value="ECO:0007669"/>
    <property type="project" value="UniProtKB-KW"/>
</dbReference>
<dbReference type="GO" id="GO:0006107">
    <property type="term" value="P:oxaloacetate metabolic process"/>
    <property type="evidence" value="ECO:0007669"/>
    <property type="project" value="TreeGrafter"/>
</dbReference>
<feature type="binding site" evidence="4">
    <location>
        <position position="176"/>
    </location>
    <ligand>
        <name>substrate</name>
    </ligand>
</feature>
<name>A0A550CGU4_9AGAR</name>
<evidence type="ECO:0000313" key="7">
    <source>
        <dbReference type="EMBL" id="TRM64025.1"/>
    </source>
</evidence>
<keyword evidence="7" id="KW-0808">Transferase</keyword>
<keyword evidence="7" id="KW-0670">Pyruvate</keyword>
<sequence length="347" mass="38804">MLISRLGSASLRTPPAAPRCLVHATRRRCYNRPADNGHVASVPEPRLRRSWLYVPASSDKMLAKSLQVTSDMIIYDLEDSVSPVPADKEAARLRLRHFLQQQQHALDPQRVAVRVNSVKTEFFKEDMSHILESSAVGTLVLPKVNSIEHLDYVSDLSRKLMPVNTRRELQLVASIESAKALWDIGSISRWESRYGQDVQLSALLPDNAIRLTVCADTGIIRTQSRRELLYARSRIVMAAKAHGLEAIDMVCVNYKDSEELKEESRDGRNLGFNGKQAIHPSQVDAIQSIYVPTEQEILRAAKIVHQLDGTGAVAIDGEMIDAPMLKQAEKVIRIAKAARLYIPDVRS</sequence>
<evidence type="ECO:0000256" key="3">
    <source>
        <dbReference type="ARBA" id="ARBA00022842"/>
    </source>
</evidence>
<dbReference type="PANTHER" id="PTHR32308:SF0">
    <property type="entry name" value="HPCH_HPAI ALDOLASE_CITRATE LYASE DOMAIN-CONTAINING PROTEIN"/>
    <property type="match status" value="1"/>
</dbReference>
<feature type="binding site" evidence="4">
    <location>
        <position position="114"/>
    </location>
    <ligand>
        <name>substrate</name>
    </ligand>
</feature>
<dbReference type="GO" id="GO:0000287">
    <property type="term" value="F:magnesium ion binding"/>
    <property type="evidence" value="ECO:0007669"/>
    <property type="project" value="TreeGrafter"/>
</dbReference>
<evidence type="ECO:0000259" key="6">
    <source>
        <dbReference type="Pfam" id="PF03328"/>
    </source>
</evidence>
<dbReference type="OrthoDB" id="1773at2759"/>
<dbReference type="AlphaFoldDB" id="A0A550CGU4"/>
<reference evidence="7 8" key="1">
    <citation type="journal article" date="2019" name="New Phytol.">
        <title>Comparative genomics reveals unique wood-decay strategies and fruiting body development in the Schizophyllaceae.</title>
        <authorList>
            <person name="Almasi E."/>
            <person name="Sahu N."/>
            <person name="Krizsan K."/>
            <person name="Balint B."/>
            <person name="Kovacs G.M."/>
            <person name="Kiss B."/>
            <person name="Cseklye J."/>
            <person name="Drula E."/>
            <person name="Henrissat B."/>
            <person name="Nagy I."/>
            <person name="Chovatia M."/>
            <person name="Adam C."/>
            <person name="LaButti K."/>
            <person name="Lipzen A."/>
            <person name="Riley R."/>
            <person name="Grigoriev I.V."/>
            <person name="Nagy L.G."/>
        </authorList>
    </citation>
    <scope>NUCLEOTIDE SEQUENCE [LARGE SCALE GENOMIC DNA]</scope>
    <source>
        <strain evidence="7 8">NL-1724</strain>
    </source>
</reference>
<dbReference type="InterPro" id="IPR015813">
    <property type="entry name" value="Pyrv/PenolPyrv_kinase-like_dom"/>
</dbReference>
<keyword evidence="3 5" id="KW-0460">Magnesium</keyword>
<protein>
    <submittedName>
        <fullName evidence="7">Pyruvate/Phosphoenolpyruvate kinase-like domain-containing protein</fullName>
    </submittedName>
</protein>
<dbReference type="PIRSF" id="PIRSF015582">
    <property type="entry name" value="Cit_lyase_B"/>
    <property type="match status" value="1"/>
</dbReference>
<dbReference type="SUPFAM" id="SSF51621">
    <property type="entry name" value="Phosphoenolpyruvate/pyruvate domain"/>
    <property type="match status" value="1"/>
</dbReference>
<evidence type="ECO:0000256" key="4">
    <source>
        <dbReference type="PIRSR" id="PIRSR015582-1"/>
    </source>
</evidence>
<gene>
    <name evidence="7" type="ORF">BD626DRAFT_493532</name>
</gene>
<keyword evidence="7" id="KW-0418">Kinase</keyword>
<organism evidence="7 8">
    <name type="scientific">Schizophyllum amplum</name>
    <dbReference type="NCBI Taxonomy" id="97359"/>
    <lineage>
        <taxon>Eukaryota</taxon>
        <taxon>Fungi</taxon>
        <taxon>Dikarya</taxon>
        <taxon>Basidiomycota</taxon>
        <taxon>Agaricomycotina</taxon>
        <taxon>Agaricomycetes</taxon>
        <taxon>Agaricomycetidae</taxon>
        <taxon>Agaricales</taxon>
        <taxon>Schizophyllaceae</taxon>
        <taxon>Schizophyllum</taxon>
    </lineage>
</organism>
<dbReference type="Proteomes" id="UP000320762">
    <property type="component" value="Unassembled WGS sequence"/>
</dbReference>
<dbReference type="EMBL" id="VDMD01000008">
    <property type="protein sequence ID" value="TRM64025.1"/>
    <property type="molecule type" value="Genomic_DNA"/>
</dbReference>
<evidence type="ECO:0000256" key="2">
    <source>
        <dbReference type="ARBA" id="ARBA00022723"/>
    </source>
</evidence>
<evidence type="ECO:0000256" key="5">
    <source>
        <dbReference type="PIRSR" id="PIRSR015582-2"/>
    </source>
</evidence>
<evidence type="ECO:0000313" key="8">
    <source>
        <dbReference type="Proteomes" id="UP000320762"/>
    </source>
</evidence>
<evidence type="ECO:0000256" key="1">
    <source>
        <dbReference type="ARBA" id="ARBA00001946"/>
    </source>
</evidence>
<proteinExistence type="predicted"/>
<keyword evidence="8" id="KW-1185">Reference proteome</keyword>
<comment type="cofactor">
    <cofactor evidence="1">
        <name>Mg(2+)</name>
        <dbReference type="ChEBI" id="CHEBI:18420"/>
    </cofactor>
</comment>
<dbReference type="InterPro" id="IPR005000">
    <property type="entry name" value="Aldolase/citrate-lyase_domain"/>
</dbReference>
<feature type="binding site" evidence="5">
    <location>
        <position position="176"/>
    </location>
    <ligand>
        <name>Mg(2+)</name>
        <dbReference type="ChEBI" id="CHEBI:18420"/>
    </ligand>
</feature>
<accession>A0A550CGU4</accession>
<dbReference type="STRING" id="97359.A0A550CGU4"/>
<keyword evidence="2 5" id="KW-0479">Metal-binding</keyword>
<dbReference type="PANTHER" id="PTHR32308">
    <property type="entry name" value="LYASE BETA SUBUNIT, PUTATIVE (AFU_ORTHOLOGUE AFUA_4G13030)-RELATED"/>
    <property type="match status" value="1"/>
</dbReference>
<dbReference type="Gene3D" id="3.20.20.60">
    <property type="entry name" value="Phosphoenolpyruvate-binding domains"/>
    <property type="match status" value="1"/>
</dbReference>